<dbReference type="GO" id="GO:0008017">
    <property type="term" value="F:microtubule binding"/>
    <property type="evidence" value="ECO:0007669"/>
    <property type="project" value="InterPro"/>
</dbReference>
<dbReference type="Pfam" id="PF00225">
    <property type="entry name" value="Kinesin"/>
    <property type="match status" value="1"/>
</dbReference>
<dbReference type="InterPro" id="IPR027417">
    <property type="entry name" value="P-loop_NTPase"/>
</dbReference>
<keyword evidence="3 6" id="KW-0175">Coiled coil</keyword>
<keyword evidence="10" id="KW-1185">Reference proteome</keyword>
<evidence type="ECO:0000256" key="5">
    <source>
        <dbReference type="PROSITE-ProRule" id="PRU00283"/>
    </source>
</evidence>
<dbReference type="PRINTS" id="PR00380">
    <property type="entry name" value="KINESINHEAVY"/>
</dbReference>
<feature type="region of interest" description="Disordered" evidence="7">
    <location>
        <begin position="1398"/>
        <end position="1451"/>
    </location>
</feature>
<protein>
    <recommendedName>
        <fullName evidence="8">Kinesin motor domain-containing protein</fullName>
    </recommendedName>
</protein>
<feature type="coiled-coil region" evidence="6">
    <location>
        <begin position="1327"/>
        <end position="1354"/>
    </location>
</feature>
<evidence type="ECO:0000256" key="2">
    <source>
        <dbReference type="ARBA" id="ARBA00022840"/>
    </source>
</evidence>
<dbReference type="GO" id="GO:0005524">
    <property type="term" value="F:ATP binding"/>
    <property type="evidence" value="ECO:0007669"/>
    <property type="project" value="UniProtKB-UniRule"/>
</dbReference>
<reference evidence="9 10" key="1">
    <citation type="submission" date="2018-11" db="EMBL/GenBank/DDBJ databases">
        <title>Genome sequence of Saitozyma podzolica DSM 27192.</title>
        <authorList>
            <person name="Aliyu H."/>
            <person name="Gorte O."/>
            <person name="Ochsenreither K."/>
        </authorList>
    </citation>
    <scope>NUCLEOTIDE SEQUENCE [LARGE SCALE GENOMIC DNA]</scope>
    <source>
        <strain evidence="9 10">DSM 27192</strain>
    </source>
</reference>
<comment type="similarity">
    <text evidence="5">Belongs to the TRAFAC class myosin-kinesin ATPase superfamily. Kinesin family.</text>
</comment>
<feature type="compositionally biased region" description="Low complexity" evidence="7">
    <location>
        <begin position="65"/>
        <end position="83"/>
    </location>
</feature>
<dbReference type="InterPro" id="IPR036961">
    <property type="entry name" value="Kinesin_motor_dom_sf"/>
</dbReference>
<dbReference type="Proteomes" id="UP000279259">
    <property type="component" value="Unassembled WGS sequence"/>
</dbReference>
<dbReference type="FunFam" id="3.40.850.10:FF:000143">
    <property type="entry name" value="Unplaced genomic scaffold supercont2.12, whole genome shotgun sequence"/>
    <property type="match status" value="1"/>
</dbReference>
<dbReference type="STRING" id="1890683.A0A427YCH7"/>
<sequence>MSEDEKDKGWVVTSESHHSLSMSNTPKRKVVGVMDAPMTVGRGAKKPSLQERLAAAAKVKKSRSQGDGLSSSASASGTALVAAENTEPRGVKRPSSGSGGDISKSDKVVVCVRIKPTTSAFLTQAYELTPTSLTLSDAHPNVQKRGGKSGREDEYTYTVDKLLKFPSTTPELYSTKIAPLVEKAMNGFNSTIFAYGQTGSGKSFTMTGTRTELGIIPCAVDGVFDAINAEPDRAFLLRVSYLEIYNETLRDLLNFKRGPLRDEEKPAIHFNKGKVWVEPLVEEIVSTPQDVVDLLEKGNAGRKIGATDWNDRSSRSHCVFTIVIESRPRDGAGDDDIRLSRLNLIDLAGSEKAVTDMERRGEGKHINQSLLALREVINKLTEKKRGHIPYRNSKLTHLLENALGGDSNICVICTLSAEEEHAAETLETLKFAGRCSQVETKAKKNVLQSTERALIQAKDKEIEVLRRRLQVMAGQTQAQQSSSTVDQSEQVADLAESVADLEARKAKLTNQLAKLNGEILTSEMPRSNAGLPLGRPKRRRISDFAMLGGGRLGLGTPKSKVANERRAVSSMMRLPEEDMQSMVGAMDSADSGVVSFDHDRAVAALRRALANKAQELESVNRELSVASAQMSELPLKDERIASLEAELQTLRDQLATLQTTSADTATQHDAALRDFHVQLESTRSELVATIEERTSKIDQLEATVLDLRKSREDLVIEDQQRLDEIKLQLDTALAEAEKGKSEAKAASDKLQAELNAAMHDKEALRKTSDDGKAEIADLQSRLDALSTQHAQQSAELTTARAELLKAQDAVKTGAQQSEQQILTINQLRNDVGIVRREKDEADRMRDRAKDDLEQYQRAAMASEASTITELREELAKARGRADGLEKDLQVERDNRVQAGREMEKREAERLSVVSDVEKREAERLILVSDVEGLRAKKAALDSTLRARDDAAKLLKNELEAARGRAETAEEQVRQARATAEGGDARARELETYVADLRRQLEGRDQAFRELEARLAAELASRKKSEEELAAARAAATEMETVLKAEQAARDKAARDLLAVQKESEVVQKQLTDLRGEASQTTVTSAASAQAAAEQIQTLQNQLEEAARDVNTAQQAIASEQQKAETVQRERDAAKKEVADSRAKAIQLETRSSRAEKEVEALKAAQGALPTTKQLDDLRRALEASDRDLKKAVSQAGHEAASAKTASMELDRVRASTASLPTAAQLAQLEQALAAARQELDKAREDSLASNERIMALKTELMDFKSRPPPVPLPTSSSGKWRHSTPAPFQDTSDTGSLRGAGTESLRQQVLTSATTGAESTSASARLRTREAEEIERLEKVIEAQQAMIDDQREKIVFWQRVSAVVRLARFAWMRLFKMRPGLIGRSQELERQREIVRVLTSEPNASPSNTNTASPGSRHTKSKSLALPSKTNAGMDSPSPSVSQKTSSRTRAHLPSTFTAHNLALPCASVTLHGPTTSPARVAAGLSDMAKTDSPSPLPSHPSQWSNTSSKKGRRNTIEHDMGLLEESSRVLQAKKIFDSPGKPSARSDRPNAATAKPRRG</sequence>
<dbReference type="GO" id="GO:0007018">
    <property type="term" value="P:microtubule-based movement"/>
    <property type="evidence" value="ECO:0007669"/>
    <property type="project" value="InterPro"/>
</dbReference>
<feature type="coiled-coil region" evidence="6">
    <location>
        <begin position="690"/>
        <end position="894"/>
    </location>
</feature>
<dbReference type="Gene3D" id="3.40.850.10">
    <property type="entry name" value="Kinesin motor domain"/>
    <property type="match status" value="1"/>
</dbReference>
<evidence type="ECO:0000256" key="4">
    <source>
        <dbReference type="ARBA" id="ARBA00023175"/>
    </source>
</evidence>
<feature type="coiled-coil region" evidence="6">
    <location>
        <begin position="491"/>
        <end position="518"/>
    </location>
</feature>
<dbReference type="SMART" id="SM00129">
    <property type="entry name" value="KISc"/>
    <property type="match status" value="1"/>
</dbReference>
<dbReference type="PANTHER" id="PTHR47968">
    <property type="entry name" value="CENTROMERE PROTEIN E"/>
    <property type="match status" value="1"/>
</dbReference>
<feature type="binding site" evidence="5">
    <location>
        <begin position="196"/>
        <end position="203"/>
    </location>
    <ligand>
        <name>ATP</name>
        <dbReference type="ChEBI" id="CHEBI:30616"/>
    </ligand>
</feature>
<evidence type="ECO:0000256" key="6">
    <source>
        <dbReference type="SAM" id="Coils"/>
    </source>
</evidence>
<dbReference type="GO" id="GO:0003777">
    <property type="term" value="F:microtubule motor activity"/>
    <property type="evidence" value="ECO:0007669"/>
    <property type="project" value="InterPro"/>
</dbReference>
<evidence type="ECO:0000256" key="7">
    <source>
        <dbReference type="SAM" id="MobiDB-lite"/>
    </source>
</evidence>
<evidence type="ECO:0000313" key="10">
    <source>
        <dbReference type="Proteomes" id="UP000279259"/>
    </source>
</evidence>
<dbReference type="EMBL" id="RSCD01000015">
    <property type="protein sequence ID" value="RSH88871.1"/>
    <property type="molecule type" value="Genomic_DNA"/>
</dbReference>
<keyword evidence="2 5" id="KW-0067">ATP-binding</keyword>
<feature type="compositionally biased region" description="Basic and acidic residues" evidence="7">
    <location>
        <begin position="1516"/>
        <end position="1529"/>
    </location>
</feature>
<feature type="region of interest" description="Disordered" evidence="7">
    <location>
        <begin position="1488"/>
        <end position="1561"/>
    </location>
</feature>
<keyword evidence="4 5" id="KW-0505">Motor protein</keyword>
<dbReference type="InterPro" id="IPR019821">
    <property type="entry name" value="Kinesin_motor_CS"/>
</dbReference>
<name>A0A427YCH7_9TREE</name>
<dbReference type="InterPro" id="IPR001752">
    <property type="entry name" value="Kinesin_motor_dom"/>
</dbReference>
<dbReference type="PROSITE" id="PS00411">
    <property type="entry name" value="KINESIN_MOTOR_1"/>
    <property type="match status" value="1"/>
</dbReference>
<dbReference type="PANTHER" id="PTHR47968:SF75">
    <property type="entry name" value="CENTROMERE-ASSOCIATED PROTEIN E"/>
    <property type="match status" value="1"/>
</dbReference>
<keyword evidence="1 5" id="KW-0547">Nucleotide-binding</keyword>
<accession>A0A427YCH7</accession>
<feature type="compositionally biased region" description="Polar residues" evidence="7">
    <location>
        <begin position="1401"/>
        <end position="1417"/>
    </location>
</feature>
<feature type="coiled-coil region" evidence="6">
    <location>
        <begin position="1085"/>
        <end position="1194"/>
    </location>
</feature>
<evidence type="ECO:0000256" key="1">
    <source>
        <dbReference type="ARBA" id="ARBA00022741"/>
    </source>
</evidence>
<gene>
    <name evidence="9" type="ORF">EHS25_002533</name>
</gene>
<dbReference type="OrthoDB" id="3176171at2759"/>
<comment type="caution">
    <text evidence="9">The sequence shown here is derived from an EMBL/GenBank/DDBJ whole genome shotgun (WGS) entry which is preliminary data.</text>
</comment>
<feature type="compositionally biased region" description="Polar residues" evidence="7">
    <location>
        <begin position="1501"/>
        <end position="1510"/>
    </location>
</feature>
<feature type="coiled-coil region" evidence="6">
    <location>
        <begin position="951"/>
        <end position="1041"/>
    </location>
</feature>
<dbReference type="InterPro" id="IPR027640">
    <property type="entry name" value="Kinesin-like_fam"/>
</dbReference>
<feature type="coiled-coil region" evidence="6">
    <location>
        <begin position="602"/>
        <end position="660"/>
    </location>
</feature>
<evidence type="ECO:0000256" key="3">
    <source>
        <dbReference type="ARBA" id="ARBA00023054"/>
    </source>
</evidence>
<dbReference type="SUPFAM" id="SSF52540">
    <property type="entry name" value="P-loop containing nucleoside triphosphate hydrolases"/>
    <property type="match status" value="1"/>
</dbReference>
<evidence type="ECO:0000259" key="8">
    <source>
        <dbReference type="PROSITE" id="PS50067"/>
    </source>
</evidence>
<dbReference type="PROSITE" id="PS50067">
    <property type="entry name" value="KINESIN_MOTOR_2"/>
    <property type="match status" value="1"/>
</dbReference>
<feature type="compositionally biased region" description="Low complexity" evidence="7">
    <location>
        <begin position="1437"/>
        <end position="1447"/>
    </location>
</feature>
<feature type="coiled-coil region" evidence="6">
    <location>
        <begin position="1225"/>
        <end position="1252"/>
    </location>
</feature>
<organism evidence="9 10">
    <name type="scientific">Saitozyma podzolica</name>
    <dbReference type="NCBI Taxonomy" id="1890683"/>
    <lineage>
        <taxon>Eukaryota</taxon>
        <taxon>Fungi</taxon>
        <taxon>Dikarya</taxon>
        <taxon>Basidiomycota</taxon>
        <taxon>Agaricomycotina</taxon>
        <taxon>Tremellomycetes</taxon>
        <taxon>Tremellales</taxon>
        <taxon>Trimorphomycetaceae</taxon>
        <taxon>Saitozyma</taxon>
    </lineage>
</organism>
<proteinExistence type="inferred from homology"/>
<feature type="domain" description="Kinesin motor" evidence="8">
    <location>
        <begin position="107"/>
        <end position="438"/>
    </location>
</feature>
<feature type="region of interest" description="Disordered" evidence="7">
    <location>
        <begin position="1264"/>
        <end position="1305"/>
    </location>
</feature>
<feature type="region of interest" description="Disordered" evidence="7">
    <location>
        <begin position="1"/>
        <end position="103"/>
    </location>
</feature>
<evidence type="ECO:0000313" key="9">
    <source>
        <dbReference type="EMBL" id="RSH88871.1"/>
    </source>
</evidence>